<name>A0A6V3ENJ2_HETAK</name>
<dbReference type="SUPFAM" id="SSF50156">
    <property type="entry name" value="PDZ domain-like"/>
    <property type="match status" value="1"/>
</dbReference>
<accession>A0A6V3ENJ2</accession>
<keyword evidence="2" id="KW-0732">Signal</keyword>
<dbReference type="AlphaFoldDB" id="A0A6V3ENJ2"/>
<organism evidence="3">
    <name type="scientific">Heterosigma akashiwo</name>
    <name type="common">Chromophytic alga</name>
    <name type="synonym">Heterosigma carterae</name>
    <dbReference type="NCBI Taxonomy" id="2829"/>
    <lineage>
        <taxon>Eukaryota</taxon>
        <taxon>Sar</taxon>
        <taxon>Stramenopiles</taxon>
        <taxon>Ochrophyta</taxon>
        <taxon>Raphidophyceae</taxon>
        <taxon>Chattonellales</taxon>
        <taxon>Chattonellaceae</taxon>
        <taxon>Heterosigma</taxon>
    </lineage>
</organism>
<keyword evidence="1" id="KW-0175">Coiled coil</keyword>
<feature type="coiled-coil region" evidence="1">
    <location>
        <begin position="46"/>
        <end position="98"/>
    </location>
</feature>
<evidence type="ECO:0008006" key="4">
    <source>
        <dbReference type="Google" id="ProtNLM"/>
    </source>
</evidence>
<dbReference type="EMBL" id="HBIU01006962">
    <property type="protein sequence ID" value="CAE0624016.1"/>
    <property type="molecule type" value="Transcribed_RNA"/>
</dbReference>
<evidence type="ECO:0000313" key="3">
    <source>
        <dbReference type="EMBL" id="CAE0624016.1"/>
    </source>
</evidence>
<sequence>MTTFNFSNPFFILCLVLCGHTIAFQERLSFAIVSKAVGYRALLGPLFTSESDAERLKQKAEDLRKEVEEFEQVRQQEIKEKNDEIAKQQQVKDEYNAKYSVIVPILKQDGSVKDESCFFKPRHSESSSRILRLDILPPLGAVLGEAEAEGTGVPLVVVDEVEPGGAAAAAGLRVGDLIRACTACRTVMATPTWQLLGGGIGQPKTERFMYGADGRPFEEALEAVGSNRMDPLGRPAVLVVERRQG</sequence>
<dbReference type="Gene3D" id="2.30.42.10">
    <property type="match status" value="1"/>
</dbReference>
<reference evidence="3" key="1">
    <citation type="submission" date="2021-01" db="EMBL/GenBank/DDBJ databases">
        <authorList>
            <person name="Corre E."/>
            <person name="Pelletier E."/>
            <person name="Niang G."/>
            <person name="Scheremetjew M."/>
            <person name="Finn R."/>
            <person name="Kale V."/>
            <person name="Holt S."/>
            <person name="Cochrane G."/>
            <person name="Meng A."/>
            <person name="Brown T."/>
            <person name="Cohen L."/>
        </authorList>
    </citation>
    <scope>NUCLEOTIDE SEQUENCE</scope>
    <source>
        <strain evidence="3">CCMP3107</strain>
    </source>
</reference>
<proteinExistence type="predicted"/>
<dbReference type="InterPro" id="IPR036034">
    <property type="entry name" value="PDZ_sf"/>
</dbReference>
<evidence type="ECO:0000256" key="2">
    <source>
        <dbReference type="SAM" id="SignalP"/>
    </source>
</evidence>
<feature type="chain" id="PRO_5030161049" description="PDZ domain-containing protein" evidence="2">
    <location>
        <begin position="24"/>
        <end position="245"/>
    </location>
</feature>
<protein>
    <recommendedName>
        <fullName evidence="4">PDZ domain-containing protein</fullName>
    </recommendedName>
</protein>
<gene>
    <name evidence="3" type="ORF">HAKA00212_LOCUS2682</name>
</gene>
<evidence type="ECO:0000256" key="1">
    <source>
        <dbReference type="SAM" id="Coils"/>
    </source>
</evidence>
<feature type="signal peptide" evidence="2">
    <location>
        <begin position="1"/>
        <end position="23"/>
    </location>
</feature>